<dbReference type="Pfam" id="PF01041">
    <property type="entry name" value="DegT_DnrJ_EryC1"/>
    <property type="match status" value="1"/>
</dbReference>
<dbReference type="Gene3D" id="3.90.1150.10">
    <property type="entry name" value="Aspartate Aminotransferase, domain 1"/>
    <property type="match status" value="1"/>
</dbReference>
<dbReference type="GO" id="GO:0030170">
    <property type="term" value="F:pyridoxal phosphate binding"/>
    <property type="evidence" value="ECO:0007669"/>
    <property type="project" value="TreeGrafter"/>
</dbReference>
<dbReference type="Gene3D" id="3.40.640.10">
    <property type="entry name" value="Type I PLP-dependent aspartate aminotransferase-like (Major domain)"/>
    <property type="match status" value="1"/>
</dbReference>
<evidence type="ECO:0000313" key="2">
    <source>
        <dbReference type="EMBL" id="MXR19588.1"/>
    </source>
</evidence>
<protein>
    <submittedName>
        <fullName evidence="2">Aminotransferase class I/II-fold pyridoxal phosphate-dependent enzyme</fullName>
    </submittedName>
</protein>
<dbReference type="AlphaFoldDB" id="A0A6B0SDU2"/>
<organism evidence="2 3">
    <name type="scientific">Halobacterium bonnevillei</name>
    <dbReference type="NCBI Taxonomy" id="2692200"/>
    <lineage>
        <taxon>Archaea</taxon>
        <taxon>Methanobacteriati</taxon>
        <taxon>Methanobacteriota</taxon>
        <taxon>Stenosarchaea group</taxon>
        <taxon>Halobacteria</taxon>
        <taxon>Halobacteriales</taxon>
        <taxon>Halobacteriaceae</taxon>
        <taxon>Halobacterium</taxon>
    </lineage>
</organism>
<comment type="similarity">
    <text evidence="1">Belongs to the DegT/DnrJ/EryC1 family.</text>
</comment>
<dbReference type="GO" id="GO:0008483">
    <property type="term" value="F:transaminase activity"/>
    <property type="evidence" value="ECO:0007669"/>
    <property type="project" value="UniProtKB-KW"/>
</dbReference>
<proteinExistence type="inferred from homology"/>
<dbReference type="InterPro" id="IPR015421">
    <property type="entry name" value="PyrdxlP-dep_Trfase_major"/>
</dbReference>
<dbReference type="InterPro" id="IPR015422">
    <property type="entry name" value="PyrdxlP-dep_Trfase_small"/>
</dbReference>
<dbReference type="GO" id="GO:0000271">
    <property type="term" value="P:polysaccharide biosynthetic process"/>
    <property type="evidence" value="ECO:0007669"/>
    <property type="project" value="TreeGrafter"/>
</dbReference>
<dbReference type="SUPFAM" id="SSF53383">
    <property type="entry name" value="PLP-dependent transferases"/>
    <property type="match status" value="1"/>
</dbReference>
<dbReference type="OrthoDB" id="10355at2157"/>
<dbReference type="PIRSF" id="PIRSF000390">
    <property type="entry name" value="PLP_StrS"/>
    <property type="match status" value="1"/>
</dbReference>
<dbReference type="InterPro" id="IPR015424">
    <property type="entry name" value="PyrdxlP-dep_Trfase"/>
</dbReference>
<dbReference type="PANTHER" id="PTHR30244:SF34">
    <property type="entry name" value="DTDP-4-AMINO-4,6-DIDEOXYGALACTOSE TRANSAMINASE"/>
    <property type="match status" value="1"/>
</dbReference>
<dbReference type="InterPro" id="IPR000653">
    <property type="entry name" value="DegT/StrS_aminotransferase"/>
</dbReference>
<dbReference type="CDD" id="cd00616">
    <property type="entry name" value="AHBA_syn"/>
    <property type="match status" value="1"/>
</dbReference>
<dbReference type="EMBL" id="WUUU01000009">
    <property type="protein sequence ID" value="MXR19588.1"/>
    <property type="molecule type" value="Genomic_DNA"/>
</dbReference>
<reference evidence="2 3" key="1">
    <citation type="submission" date="2019-12" db="EMBL/GenBank/DDBJ databases">
        <title>Isolation and characterization of three novel carbon monoxide-oxidizing members of Halobacteria from salione crusts and soils.</title>
        <authorList>
            <person name="Myers M.R."/>
            <person name="King G.M."/>
        </authorList>
    </citation>
    <scope>NUCLEOTIDE SEQUENCE [LARGE SCALE GENOMIC DNA]</scope>
    <source>
        <strain evidence="2 3">PCN9</strain>
    </source>
</reference>
<evidence type="ECO:0000313" key="3">
    <source>
        <dbReference type="Proteomes" id="UP000471521"/>
    </source>
</evidence>
<evidence type="ECO:0000256" key="1">
    <source>
        <dbReference type="RuleBase" id="RU004508"/>
    </source>
</evidence>
<keyword evidence="1" id="KW-0663">Pyridoxal phosphate</keyword>
<gene>
    <name evidence="2" type="ORF">GRX66_02815</name>
</gene>
<name>A0A6B0SDU2_9EURY</name>
<keyword evidence="2" id="KW-0808">Transferase</keyword>
<dbReference type="Proteomes" id="UP000471521">
    <property type="component" value="Unassembled WGS sequence"/>
</dbReference>
<keyword evidence="2" id="KW-0032">Aminotransferase</keyword>
<dbReference type="PANTHER" id="PTHR30244">
    <property type="entry name" value="TRANSAMINASE"/>
    <property type="match status" value="1"/>
</dbReference>
<dbReference type="RefSeq" id="WP_159525173.1">
    <property type="nucleotide sequence ID" value="NZ_WUUU01000009.1"/>
</dbReference>
<keyword evidence="3" id="KW-1185">Reference proteome</keyword>
<comment type="caution">
    <text evidence="2">The sequence shown here is derived from an EMBL/GenBank/DDBJ whole genome shotgun (WGS) entry which is preliminary data.</text>
</comment>
<sequence length="373" mass="39911">MTQSRQSPDHISIAAPDIGTEETERVVDVLESGQLAEGSEVEAFQSEFADQSGATHAVATSNGTTALHAALEAVGVGDGDTVVTTPFSFVASANAIRLAGAEPTFADVDPETYTLDPDEVVERIRAEAGGVDAILAVHLYGLPADVDALEAVADDHDVPLVVDAAQAHGARYDGNPVGTHGDVACFSFYPTKNMTTGEGGMITTDDQDIARNAARFVNHGRDRAGYEHVDVGHNFRLTDIAAAIGRTQLEKLPEYNEARRRNAAMLDELLADTNLVTPTEPNGRRHVYHQYTVRCGNRDEVSSALEANAIDTGVYYPIPIHEQPAFDHVDCDAPVAETVADQVLSLPVHPGLSDRDLERVSRVLSEEVTVAHV</sequence>
<accession>A0A6B0SDU2</accession>